<dbReference type="Pfam" id="PF03564">
    <property type="entry name" value="DUF1759"/>
    <property type="match status" value="1"/>
</dbReference>
<sequence>MAERLTHERRVRGGHRDSVKKMVSELEEFLASIEEHDSLTVSARLNQLKRSMEEKLETIITLDAAILALIEEDELARAIEEADAFKASMYMALAMITEKLAVESSAGASPPAVTPRVSSSSSQAKLPKLTLRPFNGDVTQWLTFWDSFKSAVHENDAISDIDK</sequence>
<dbReference type="EnsemblMetazoa" id="Aqu2.1.13065_001">
    <property type="protein sequence ID" value="Aqu2.1.13065_001"/>
    <property type="gene ID" value="Aqu2.1.13065"/>
</dbReference>
<organism evidence="1">
    <name type="scientific">Amphimedon queenslandica</name>
    <name type="common">Sponge</name>
    <dbReference type="NCBI Taxonomy" id="400682"/>
    <lineage>
        <taxon>Eukaryota</taxon>
        <taxon>Metazoa</taxon>
        <taxon>Porifera</taxon>
        <taxon>Demospongiae</taxon>
        <taxon>Heteroscleromorpha</taxon>
        <taxon>Haplosclerida</taxon>
        <taxon>Niphatidae</taxon>
        <taxon>Amphimedon</taxon>
    </lineage>
</organism>
<dbReference type="PANTHER" id="PTHR22954">
    <property type="entry name" value="RETROVIRAL PROTEASE-RELATED"/>
    <property type="match status" value="1"/>
</dbReference>
<name>A0A1X7TFA6_AMPQE</name>
<dbReference type="InterPro" id="IPR005312">
    <property type="entry name" value="DUF1759"/>
</dbReference>
<dbReference type="OrthoDB" id="10069859at2759"/>
<proteinExistence type="predicted"/>
<dbReference type="PANTHER" id="PTHR22954:SF3">
    <property type="entry name" value="PROTEIN CBG08539"/>
    <property type="match status" value="1"/>
</dbReference>
<accession>A0A1X7TFA6</accession>
<dbReference type="OMA" id="LMIIIPC"/>
<reference evidence="1" key="1">
    <citation type="submission" date="2017-05" db="UniProtKB">
        <authorList>
            <consortium name="EnsemblMetazoa"/>
        </authorList>
    </citation>
    <scope>IDENTIFICATION</scope>
</reference>
<protein>
    <submittedName>
        <fullName evidence="1">Uncharacterized protein</fullName>
    </submittedName>
</protein>
<dbReference type="InParanoid" id="A0A1X7TFA6"/>
<evidence type="ECO:0000313" key="1">
    <source>
        <dbReference type="EnsemblMetazoa" id="Aqu2.1.13065_001"/>
    </source>
</evidence>
<dbReference type="AlphaFoldDB" id="A0A1X7TFA6"/>